<dbReference type="InterPro" id="IPR036388">
    <property type="entry name" value="WH-like_DNA-bd_sf"/>
</dbReference>
<dbReference type="GO" id="GO:0032993">
    <property type="term" value="C:protein-DNA complex"/>
    <property type="evidence" value="ECO:0007669"/>
    <property type="project" value="TreeGrafter"/>
</dbReference>
<dbReference type="InterPro" id="IPR039420">
    <property type="entry name" value="WalR-like"/>
</dbReference>
<keyword evidence="4 10" id="KW-0597">Phosphoprotein</keyword>
<keyword evidence="8" id="KW-0804">Transcription</keyword>
<protein>
    <recommendedName>
        <fullName evidence="2">Stage 0 sporulation protein A homolog</fullName>
    </recommendedName>
</protein>
<dbReference type="InterPro" id="IPR011006">
    <property type="entry name" value="CheY-like_superfamily"/>
</dbReference>
<accession>A0AAW3X053</accession>
<evidence type="ECO:0000256" key="11">
    <source>
        <dbReference type="PROSITE-ProRule" id="PRU01091"/>
    </source>
</evidence>
<feature type="DNA-binding region" description="OmpR/PhoB-type" evidence="11">
    <location>
        <begin position="133"/>
        <end position="232"/>
    </location>
</feature>
<evidence type="ECO:0000256" key="5">
    <source>
        <dbReference type="ARBA" id="ARBA00023012"/>
    </source>
</evidence>
<keyword evidence="7 11" id="KW-0238">DNA-binding</keyword>
<comment type="caution">
    <text evidence="14">The sequence shown here is derived from an EMBL/GenBank/DDBJ whole genome shotgun (WGS) entry which is preliminary data.</text>
</comment>
<evidence type="ECO:0000313" key="14">
    <source>
        <dbReference type="EMBL" id="MBC5656026.1"/>
    </source>
</evidence>
<evidence type="ECO:0000256" key="3">
    <source>
        <dbReference type="ARBA" id="ARBA00022490"/>
    </source>
</evidence>
<evidence type="ECO:0000313" key="15">
    <source>
        <dbReference type="Proteomes" id="UP000653904"/>
    </source>
</evidence>
<keyword evidence="15" id="KW-1185">Reference proteome</keyword>
<sequence>MTHKLSILLVEDEKNICDFISTSLSAQDYRISTAHTGKEALPIITSQCPDLILLDLGLPDMDGMEIIRQVRTWSSVPIIVLSARTQEQEKVRALDLGADDYLTKPIGTSELLARIRTALRHSNRLNTASPLYKRPFHAKGLTIDFEKHLVSVDGKDVHLTQIEFKIISLLAQNSGRVMTYDTIISNIWGPYADDDNSILRVNMAHIRRKLEQNPAEPQYVFTEIGIGYRMIEDEMQ</sequence>
<dbReference type="CDD" id="cd00383">
    <property type="entry name" value="trans_reg_C"/>
    <property type="match status" value="1"/>
</dbReference>
<name>A0AAW3X053_9CLOT</name>
<proteinExistence type="predicted"/>
<dbReference type="CDD" id="cd17620">
    <property type="entry name" value="REC_OmpR_KdpE-like"/>
    <property type="match status" value="1"/>
</dbReference>
<feature type="domain" description="Response regulatory" evidence="12">
    <location>
        <begin position="6"/>
        <end position="119"/>
    </location>
</feature>
<dbReference type="PANTHER" id="PTHR48111">
    <property type="entry name" value="REGULATOR OF RPOS"/>
    <property type="match status" value="1"/>
</dbReference>
<dbReference type="Pfam" id="PF00486">
    <property type="entry name" value="Trans_reg_C"/>
    <property type="match status" value="1"/>
</dbReference>
<dbReference type="Proteomes" id="UP000653904">
    <property type="component" value="Unassembled WGS sequence"/>
</dbReference>
<dbReference type="Gene3D" id="1.10.10.10">
    <property type="entry name" value="Winged helix-like DNA-binding domain superfamily/Winged helix DNA-binding domain"/>
    <property type="match status" value="1"/>
</dbReference>
<dbReference type="PROSITE" id="PS50110">
    <property type="entry name" value="RESPONSE_REGULATORY"/>
    <property type="match status" value="1"/>
</dbReference>
<dbReference type="GO" id="GO:0000987">
    <property type="term" value="F:cis-regulatory region sequence-specific DNA binding"/>
    <property type="evidence" value="ECO:0007669"/>
    <property type="project" value="UniProtKB-ARBA"/>
</dbReference>
<dbReference type="SMART" id="SM00448">
    <property type="entry name" value="REC"/>
    <property type="match status" value="1"/>
</dbReference>
<dbReference type="InterPro" id="IPR001867">
    <property type="entry name" value="OmpR/PhoB-type_DNA-bd"/>
</dbReference>
<evidence type="ECO:0000256" key="1">
    <source>
        <dbReference type="ARBA" id="ARBA00004496"/>
    </source>
</evidence>
<comment type="subcellular location">
    <subcellularLocation>
        <location evidence="1">Cytoplasm</location>
    </subcellularLocation>
</comment>
<feature type="domain" description="OmpR/PhoB-type" evidence="13">
    <location>
        <begin position="133"/>
        <end position="232"/>
    </location>
</feature>
<evidence type="ECO:0000256" key="8">
    <source>
        <dbReference type="ARBA" id="ARBA00023163"/>
    </source>
</evidence>
<evidence type="ECO:0000256" key="7">
    <source>
        <dbReference type="ARBA" id="ARBA00023125"/>
    </source>
</evidence>
<evidence type="ECO:0000256" key="6">
    <source>
        <dbReference type="ARBA" id="ARBA00023015"/>
    </source>
</evidence>
<dbReference type="GO" id="GO:0045893">
    <property type="term" value="P:positive regulation of DNA-templated transcription"/>
    <property type="evidence" value="ECO:0007669"/>
    <property type="project" value="UniProtKB-ARBA"/>
</dbReference>
<dbReference type="GO" id="GO:0000156">
    <property type="term" value="F:phosphorelay response regulator activity"/>
    <property type="evidence" value="ECO:0007669"/>
    <property type="project" value="TreeGrafter"/>
</dbReference>
<gene>
    <name evidence="14" type="ORF">H8S19_02880</name>
</gene>
<dbReference type="GO" id="GO:0005829">
    <property type="term" value="C:cytosol"/>
    <property type="evidence" value="ECO:0007669"/>
    <property type="project" value="TreeGrafter"/>
</dbReference>
<dbReference type="PANTHER" id="PTHR48111:SF50">
    <property type="entry name" value="KDP OPERON TRANSCRIPTIONAL REGULATORY PROTEIN KDPE"/>
    <property type="match status" value="1"/>
</dbReference>
<comment type="function">
    <text evidence="9">May play the central regulatory role in sporulation. It may be an element of the effector pathway responsible for the activation of sporulation genes in response to nutritional stress. Spo0A may act in concert with spo0H (a sigma factor) to control the expression of some genes that are critical to the sporulation process.</text>
</comment>
<keyword evidence="3" id="KW-0963">Cytoplasm</keyword>
<feature type="modified residue" description="4-aspartylphosphate" evidence="10">
    <location>
        <position position="55"/>
    </location>
</feature>
<evidence type="ECO:0000259" key="13">
    <source>
        <dbReference type="PROSITE" id="PS51755"/>
    </source>
</evidence>
<dbReference type="InterPro" id="IPR001789">
    <property type="entry name" value="Sig_transdc_resp-reg_receiver"/>
</dbReference>
<evidence type="ECO:0000259" key="12">
    <source>
        <dbReference type="PROSITE" id="PS50110"/>
    </source>
</evidence>
<evidence type="ECO:0000256" key="10">
    <source>
        <dbReference type="PROSITE-ProRule" id="PRU00169"/>
    </source>
</evidence>
<dbReference type="SUPFAM" id="SSF52172">
    <property type="entry name" value="CheY-like"/>
    <property type="match status" value="1"/>
</dbReference>
<dbReference type="Gene3D" id="3.40.50.2300">
    <property type="match status" value="1"/>
</dbReference>
<organism evidence="14 15">
    <name type="scientific">Clostridium segne</name>
    <dbReference type="NCBI Taxonomy" id="2763038"/>
    <lineage>
        <taxon>Bacteria</taxon>
        <taxon>Bacillati</taxon>
        <taxon>Bacillota</taxon>
        <taxon>Clostridia</taxon>
        <taxon>Eubacteriales</taxon>
        <taxon>Clostridiaceae</taxon>
        <taxon>Clostridium</taxon>
    </lineage>
</organism>
<evidence type="ECO:0000256" key="4">
    <source>
        <dbReference type="ARBA" id="ARBA00022553"/>
    </source>
</evidence>
<dbReference type="AlphaFoldDB" id="A0AAW3X053"/>
<keyword evidence="6" id="KW-0805">Transcription regulation</keyword>
<evidence type="ECO:0000256" key="9">
    <source>
        <dbReference type="ARBA" id="ARBA00024867"/>
    </source>
</evidence>
<evidence type="ECO:0000256" key="2">
    <source>
        <dbReference type="ARBA" id="ARBA00018672"/>
    </source>
</evidence>
<dbReference type="RefSeq" id="WP_186854814.1">
    <property type="nucleotide sequence ID" value="NZ_JACOOW010000004.1"/>
</dbReference>
<dbReference type="SMART" id="SM00862">
    <property type="entry name" value="Trans_reg_C"/>
    <property type="match status" value="1"/>
</dbReference>
<dbReference type="Pfam" id="PF00072">
    <property type="entry name" value="Response_reg"/>
    <property type="match status" value="1"/>
</dbReference>
<dbReference type="GO" id="GO:0042802">
    <property type="term" value="F:identical protein binding"/>
    <property type="evidence" value="ECO:0007669"/>
    <property type="project" value="UniProtKB-ARBA"/>
</dbReference>
<dbReference type="EMBL" id="JACOOW010000004">
    <property type="protein sequence ID" value="MBC5656026.1"/>
    <property type="molecule type" value="Genomic_DNA"/>
</dbReference>
<reference evidence="14 15" key="1">
    <citation type="submission" date="2020-08" db="EMBL/GenBank/DDBJ databases">
        <title>Genome public.</title>
        <authorList>
            <person name="Liu C."/>
            <person name="Sun Q."/>
        </authorList>
    </citation>
    <scope>NUCLEOTIDE SEQUENCE [LARGE SCALE GENOMIC DNA]</scope>
    <source>
        <strain evidence="14 15">BX14</strain>
    </source>
</reference>
<dbReference type="PROSITE" id="PS51755">
    <property type="entry name" value="OMPR_PHOB"/>
    <property type="match status" value="1"/>
</dbReference>
<dbReference type="FunFam" id="3.40.50.2300:FF:000021">
    <property type="entry name" value="Two-component system response regulator KdpE"/>
    <property type="match status" value="1"/>
</dbReference>
<keyword evidence="5" id="KW-0902">Two-component regulatory system</keyword>